<evidence type="ECO:0000313" key="2">
    <source>
        <dbReference type="Proteomes" id="UP000316476"/>
    </source>
</evidence>
<organism evidence="1 2">
    <name type="scientific">Crateriforma conspicua</name>
    <dbReference type="NCBI Taxonomy" id="2527996"/>
    <lineage>
        <taxon>Bacteria</taxon>
        <taxon>Pseudomonadati</taxon>
        <taxon>Planctomycetota</taxon>
        <taxon>Planctomycetia</taxon>
        <taxon>Planctomycetales</taxon>
        <taxon>Planctomycetaceae</taxon>
        <taxon>Crateriforma</taxon>
    </lineage>
</organism>
<dbReference type="Proteomes" id="UP000316476">
    <property type="component" value="Unassembled WGS sequence"/>
</dbReference>
<accession>A0A5C6FPX8</accession>
<gene>
    <name evidence="1" type="ORF">V7x_51990</name>
</gene>
<reference evidence="1 2" key="1">
    <citation type="submission" date="2019-02" db="EMBL/GenBank/DDBJ databases">
        <title>Deep-cultivation of Planctomycetes and their phenomic and genomic characterization uncovers novel biology.</title>
        <authorList>
            <person name="Wiegand S."/>
            <person name="Jogler M."/>
            <person name="Boedeker C."/>
            <person name="Pinto D."/>
            <person name="Vollmers J."/>
            <person name="Rivas-Marin E."/>
            <person name="Kohn T."/>
            <person name="Peeters S.H."/>
            <person name="Heuer A."/>
            <person name="Rast P."/>
            <person name="Oberbeckmann S."/>
            <person name="Bunk B."/>
            <person name="Jeske O."/>
            <person name="Meyerdierks A."/>
            <person name="Storesund J.E."/>
            <person name="Kallscheuer N."/>
            <person name="Luecker S."/>
            <person name="Lage O.M."/>
            <person name="Pohl T."/>
            <person name="Merkel B.J."/>
            <person name="Hornburger P."/>
            <person name="Mueller R.-W."/>
            <person name="Bruemmer F."/>
            <person name="Labrenz M."/>
            <person name="Spormann A.M."/>
            <person name="Op Den Camp H."/>
            <person name="Overmann J."/>
            <person name="Amann R."/>
            <person name="Jetten M.S.M."/>
            <person name="Mascher T."/>
            <person name="Medema M.H."/>
            <person name="Devos D.P."/>
            <person name="Kaster A.-K."/>
            <person name="Ovreas L."/>
            <person name="Rohde M."/>
            <person name="Galperin M.Y."/>
            <person name="Jogler C."/>
        </authorList>
    </citation>
    <scope>NUCLEOTIDE SEQUENCE [LARGE SCALE GENOMIC DNA]</scope>
    <source>
        <strain evidence="1 2">V7</strain>
    </source>
</reference>
<proteinExistence type="predicted"/>
<dbReference type="EMBL" id="SJPZ01000002">
    <property type="protein sequence ID" value="TWU63459.1"/>
    <property type="molecule type" value="Genomic_DNA"/>
</dbReference>
<sequence length="79" mass="8717">MHWCSFRLVPFGSICSVSLHLLDGLAMRREGSWRKNATGFARGYREDASFRHTGRMPDAGTGQQLRVPALALGALLRAS</sequence>
<comment type="caution">
    <text evidence="1">The sequence shown here is derived from an EMBL/GenBank/DDBJ whole genome shotgun (WGS) entry which is preliminary data.</text>
</comment>
<protein>
    <submittedName>
        <fullName evidence="1">Uncharacterized protein</fullName>
    </submittedName>
</protein>
<name>A0A5C6FPX8_9PLAN</name>
<dbReference type="AlphaFoldDB" id="A0A5C6FPX8"/>
<evidence type="ECO:0000313" key="1">
    <source>
        <dbReference type="EMBL" id="TWU63459.1"/>
    </source>
</evidence>